<proteinExistence type="predicted"/>
<dbReference type="Proteomes" id="UP000297739">
    <property type="component" value="Unassembled WGS sequence"/>
</dbReference>
<dbReference type="EMBL" id="SRLD01000002">
    <property type="protein sequence ID" value="TGE19948.1"/>
    <property type="molecule type" value="Genomic_DNA"/>
</dbReference>
<protein>
    <submittedName>
        <fullName evidence="2">Uncharacterized protein</fullName>
    </submittedName>
</protein>
<name>A0A4Z0PQP8_9BACT</name>
<keyword evidence="1" id="KW-1133">Transmembrane helix</keyword>
<keyword evidence="3" id="KW-1185">Reference proteome</keyword>
<evidence type="ECO:0000313" key="2">
    <source>
        <dbReference type="EMBL" id="TGE19948.1"/>
    </source>
</evidence>
<gene>
    <name evidence="2" type="ORF">E5J99_02290</name>
</gene>
<accession>A0A4Z0PQP8</accession>
<feature type="transmembrane region" description="Helical" evidence="1">
    <location>
        <begin position="12"/>
        <end position="29"/>
    </location>
</feature>
<evidence type="ECO:0000313" key="3">
    <source>
        <dbReference type="Proteomes" id="UP000297739"/>
    </source>
</evidence>
<dbReference type="AlphaFoldDB" id="A0A4Z0PQP8"/>
<sequence length="79" mass="8718">MAYPPAGRARTTGTLYLVAGVLLLIALAFRSPELYAAWQSGTLTTARAGMSLIFLVGALYMLRMGWRLRRNNTQNDVID</sequence>
<reference evidence="2 3" key="1">
    <citation type="submission" date="2019-04" db="EMBL/GenBank/DDBJ databases">
        <authorList>
            <person name="Feng G."/>
            <person name="Zhang J."/>
            <person name="Zhu H."/>
        </authorList>
    </citation>
    <scope>NUCLEOTIDE SEQUENCE [LARGE SCALE GENOMIC DNA]</scope>
    <source>
        <strain evidence="2 3">JCM 17223</strain>
    </source>
</reference>
<feature type="transmembrane region" description="Helical" evidence="1">
    <location>
        <begin position="41"/>
        <end position="62"/>
    </location>
</feature>
<keyword evidence="1" id="KW-0812">Transmembrane</keyword>
<evidence type="ECO:0000256" key="1">
    <source>
        <dbReference type="SAM" id="Phobius"/>
    </source>
</evidence>
<organism evidence="2 3">
    <name type="scientific">Hymenobacter elongatus</name>
    <dbReference type="NCBI Taxonomy" id="877208"/>
    <lineage>
        <taxon>Bacteria</taxon>
        <taxon>Pseudomonadati</taxon>
        <taxon>Bacteroidota</taxon>
        <taxon>Cytophagia</taxon>
        <taxon>Cytophagales</taxon>
        <taxon>Hymenobacteraceae</taxon>
        <taxon>Hymenobacter</taxon>
    </lineage>
</organism>
<dbReference type="OrthoDB" id="886604at2"/>
<dbReference type="RefSeq" id="WP_135496086.1">
    <property type="nucleotide sequence ID" value="NZ_SRLD01000002.1"/>
</dbReference>
<keyword evidence="1" id="KW-0472">Membrane</keyword>
<comment type="caution">
    <text evidence="2">The sequence shown here is derived from an EMBL/GenBank/DDBJ whole genome shotgun (WGS) entry which is preliminary data.</text>
</comment>